<name>A0AC35THH0_9BILA</name>
<evidence type="ECO:0000313" key="2">
    <source>
        <dbReference type="WBParaSite" id="RSKR_0000064000.1"/>
    </source>
</evidence>
<accession>A0AC35THH0</accession>
<proteinExistence type="predicted"/>
<protein>
    <submittedName>
        <fullName evidence="2">Ground-like domain-containing protein</fullName>
    </submittedName>
</protein>
<sequence length="240" mass="24616">MSSYSGITPQCNTAMSKIGAVCGIVNVESPAVVTAMIGAGIFKSNDTFFTSYFRGNCTVDWKNKLPTSDITPYNGTWSLPAQNVGCDNKVTAFTVNPDYIGAAVSSTTVGATATTIGSMSTATSSVTAIPAITTTKTVIASSSVPSITTISPLSTATMTTLPSLSTILSGVSTTMAPSATTVVGGSSPPPSGSVAPGVTTLAPTTTTKGARKKNIFSLELVFVISFLSLVIKYYFDDLNR</sequence>
<dbReference type="WBParaSite" id="RSKR_0000064000.1">
    <property type="protein sequence ID" value="RSKR_0000064000.1"/>
    <property type="gene ID" value="RSKR_0000064000"/>
</dbReference>
<dbReference type="Proteomes" id="UP000095286">
    <property type="component" value="Unplaced"/>
</dbReference>
<evidence type="ECO:0000313" key="1">
    <source>
        <dbReference type="Proteomes" id="UP000095286"/>
    </source>
</evidence>
<organism evidence="1 2">
    <name type="scientific">Rhabditophanes sp. KR3021</name>
    <dbReference type="NCBI Taxonomy" id="114890"/>
    <lineage>
        <taxon>Eukaryota</taxon>
        <taxon>Metazoa</taxon>
        <taxon>Ecdysozoa</taxon>
        <taxon>Nematoda</taxon>
        <taxon>Chromadorea</taxon>
        <taxon>Rhabditida</taxon>
        <taxon>Tylenchina</taxon>
        <taxon>Panagrolaimomorpha</taxon>
        <taxon>Strongyloidoidea</taxon>
        <taxon>Alloionematidae</taxon>
        <taxon>Rhabditophanes</taxon>
    </lineage>
</organism>
<reference evidence="2" key="1">
    <citation type="submission" date="2016-11" db="UniProtKB">
        <authorList>
            <consortium name="WormBaseParasite"/>
        </authorList>
    </citation>
    <scope>IDENTIFICATION</scope>
    <source>
        <strain evidence="2">KR3021</strain>
    </source>
</reference>